<keyword evidence="4" id="KW-1185">Reference proteome</keyword>
<dbReference type="RefSeq" id="WP_076545689.1">
    <property type="nucleotide sequence ID" value="NZ_FTNC01000021.1"/>
</dbReference>
<dbReference type="InterPro" id="IPR053174">
    <property type="entry name" value="LpxI"/>
</dbReference>
<sequence>MTKKALIAGWGDLPRLWAEKAQAAGENFIVIKIAEEITAEFSDLDCAEYTVNLTRLEEILQLLEKEKIEEAIWLGKIKKTHLFADFNPDQKLKQLLVQLPDLNDDTILGALALEFINSGVKILPQTYLLEDQLAEAGVLAGQVEADLKKDLIFAFETAFNLGRFDIGQTALIKDGAVMALEAIEGTDEAIKRAAKFGGPGVVMAKCSKKSQDLRFDLPTVGLKTLDNLIAAEAAALIIEAEKTFVLNKEEFCRRAAANGIVIAAAEYKEGELILPWQK</sequence>
<dbReference type="Pfam" id="PF06230">
    <property type="entry name" value="LpxI_C"/>
    <property type="match status" value="1"/>
</dbReference>
<dbReference type="InterPro" id="IPR041255">
    <property type="entry name" value="LpxI_N"/>
</dbReference>
<dbReference type="InterPro" id="IPR043167">
    <property type="entry name" value="LpxI_C_sf"/>
</dbReference>
<feature type="domain" description="LpxI N-terminal" evidence="2">
    <location>
        <begin position="5"/>
        <end position="131"/>
    </location>
</feature>
<dbReference type="Proteomes" id="UP000185669">
    <property type="component" value="Unassembled WGS sequence"/>
</dbReference>
<evidence type="ECO:0000259" key="1">
    <source>
        <dbReference type="Pfam" id="PF06230"/>
    </source>
</evidence>
<evidence type="ECO:0000313" key="3">
    <source>
        <dbReference type="EMBL" id="SIR33300.1"/>
    </source>
</evidence>
<dbReference type="OrthoDB" id="9789836at2"/>
<dbReference type="STRING" id="56779.SAMN05421834_1216"/>
<dbReference type="Gene3D" id="3.40.140.80">
    <property type="match status" value="1"/>
</dbReference>
<accession>A0A1N7A2E7</accession>
<gene>
    <name evidence="3" type="ORF">SAMN05421834_1216</name>
</gene>
<dbReference type="Gene3D" id="3.40.50.20">
    <property type="match status" value="1"/>
</dbReference>
<reference evidence="4" key="1">
    <citation type="submission" date="2017-01" db="EMBL/GenBank/DDBJ databases">
        <authorList>
            <person name="Varghese N."/>
            <person name="Submissions S."/>
        </authorList>
    </citation>
    <scope>NUCLEOTIDE SEQUENCE [LARGE SCALE GENOMIC DNA]</scope>
    <source>
        <strain evidence="4">ATCC 700103</strain>
    </source>
</reference>
<dbReference type="AlphaFoldDB" id="A0A1N7A2E7"/>
<evidence type="ECO:0000259" key="2">
    <source>
        <dbReference type="Pfam" id="PF17930"/>
    </source>
</evidence>
<dbReference type="PANTHER" id="PTHR39962:SF1">
    <property type="entry name" value="LPXI FAMILY PROTEIN"/>
    <property type="match status" value="1"/>
</dbReference>
<dbReference type="InterPro" id="IPR010415">
    <property type="entry name" value="LpxI_C"/>
</dbReference>
<organism evidence="3 4">
    <name type="scientific">Halanaerobium kushneri</name>
    <dbReference type="NCBI Taxonomy" id="56779"/>
    <lineage>
        <taxon>Bacteria</taxon>
        <taxon>Bacillati</taxon>
        <taxon>Bacillota</taxon>
        <taxon>Clostridia</taxon>
        <taxon>Halanaerobiales</taxon>
        <taxon>Halanaerobiaceae</taxon>
        <taxon>Halanaerobium</taxon>
    </lineage>
</organism>
<feature type="domain" description="LpxI C-terminal" evidence="1">
    <location>
        <begin position="137"/>
        <end position="262"/>
    </location>
</feature>
<protein>
    <recommendedName>
        <fullName evidence="5">DUF1009 domain-containing protein</fullName>
    </recommendedName>
</protein>
<proteinExistence type="predicted"/>
<dbReference type="Pfam" id="PF17930">
    <property type="entry name" value="LpxI_N"/>
    <property type="match status" value="1"/>
</dbReference>
<dbReference type="EMBL" id="FTNC01000021">
    <property type="protein sequence ID" value="SIR33300.1"/>
    <property type="molecule type" value="Genomic_DNA"/>
</dbReference>
<evidence type="ECO:0000313" key="4">
    <source>
        <dbReference type="Proteomes" id="UP000185669"/>
    </source>
</evidence>
<evidence type="ECO:0008006" key="5">
    <source>
        <dbReference type="Google" id="ProtNLM"/>
    </source>
</evidence>
<name>A0A1N7A2E7_9FIRM</name>
<dbReference type="PANTHER" id="PTHR39962">
    <property type="entry name" value="BLL4848 PROTEIN"/>
    <property type="match status" value="1"/>
</dbReference>